<dbReference type="AlphaFoldDB" id="A0A437AQC1"/>
<keyword evidence="1" id="KW-0812">Transmembrane</keyword>
<accession>A0A437AQC1</accession>
<name>A0A437AQC1_9MICR</name>
<keyword evidence="1" id="KW-0472">Membrane</keyword>
<feature type="transmembrane region" description="Helical" evidence="1">
    <location>
        <begin position="55"/>
        <end position="74"/>
    </location>
</feature>
<dbReference type="Proteomes" id="UP000282876">
    <property type="component" value="Unassembled WGS sequence"/>
</dbReference>
<evidence type="ECO:0000313" key="3">
    <source>
        <dbReference type="Proteomes" id="UP000282876"/>
    </source>
</evidence>
<evidence type="ECO:0000256" key="1">
    <source>
        <dbReference type="SAM" id="Phobius"/>
    </source>
</evidence>
<keyword evidence="3" id="KW-1185">Reference proteome</keyword>
<evidence type="ECO:0000313" key="2">
    <source>
        <dbReference type="EMBL" id="RVD93176.1"/>
    </source>
</evidence>
<proteinExistence type="predicted"/>
<keyword evidence="1" id="KW-1133">Transmembrane helix</keyword>
<dbReference type="EMBL" id="RCSS01000075">
    <property type="protein sequence ID" value="RVD93176.1"/>
    <property type="molecule type" value="Genomic_DNA"/>
</dbReference>
<dbReference type="VEuPathDB" id="MicrosporidiaDB:TUBRATIS_003020"/>
<reference evidence="2 3" key="1">
    <citation type="submission" date="2018-10" db="EMBL/GenBank/DDBJ databases">
        <title>Draft genome sequence of the microsporidian Tubulinosema ratisbonensis.</title>
        <authorList>
            <person name="Polonais V."/>
            <person name="Peyretaillade E."/>
            <person name="Niehus S."/>
            <person name="Wawrzyniak I."/>
            <person name="Franchet A."/>
            <person name="Gaspin C."/>
            <person name="Reichstadt M."/>
            <person name="Belser C."/>
            <person name="Labadie K."/>
            <person name="Delbac F."/>
            <person name="Ferrandon D."/>
        </authorList>
    </citation>
    <scope>NUCLEOTIDE SEQUENCE [LARGE SCALE GENOMIC DNA]</scope>
    <source>
        <strain evidence="2 3">Franzen</strain>
    </source>
</reference>
<gene>
    <name evidence="2" type="ORF">TUBRATIS_003020</name>
</gene>
<organism evidence="2 3">
    <name type="scientific">Tubulinosema ratisbonensis</name>
    <dbReference type="NCBI Taxonomy" id="291195"/>
    <lineage>
        <taxon>Eukaryota</taxon>
        <taxon>Fungi</taxon>
        <taxon>Fungi incertae sedis</taxon>
        <taxon>Microsporidia</taxon>
        <taxon>Tubulinosematoidea</taxon>
        <taxon>Tubulinosematidae</taxon>
        <taxon>Tubulinosema</taxon>
    </lineage>
</organism>
<sequence>MASEKSSSLTEFPKPIYKDGYRILTHKKDRPPEKQIEINTLANFAKPKSRNLKKGFVFVALVLLFVFLVSYKVFRVYFRSGLKHSTPHGSFVWYDK</sequence>
<protein>
    <submittedName>
        <fullName evidence="2">Uncharacterized protein</fullName>
    </submittedName>
</protein>
<comment type="caution">
    <text evidence="2">The sequence shown here is derived from an EMBL/GenBank/DDBJ whole genome shotgun (WGS) entry which is preliminary data.</text>
</comment>